<dbReference type="OrthoDB" id="10069349at2759"/>
<evidence type="ECO:0000256" key="3">
    <source>
        <dbReference type="PROSITE-ProRule" id="PRU10133"/>
    </source>
</evidence>
<comment type="similarity">
    <text evidence="4">Belongs to the ubiquitin-conjugating enzyme family.</text>
</comment>
<dbReference type="HOGENOM" id="CLU_030988_5_3_1"/>
<name>A0A074WWK3_9PEZI</name>
<dbReference type="AlphaFoldDB" id="A0A074WWK3"/>
<evidence type="ECO:0000256" key="2">
    <source>
        <dbReference type="ARBA" id="ARBA00022786"/>
    </source>
</evidence>
<dbReference type="EMBL" id="KL584708">
    <property type="protein sequence ID" value="KEQ74102.1"/>
    <property type="molecule type" value="Genomic_DNA"/>
</dbReference>
<gene>
    <name evidence="6" type="ORF">M436DRAFT_13353</name>
</gene>
<dbReference type="Proteomes" id="UP000027730">
    <property type="component" value="Unassembled WGS sequence"/>
</dbReference>
<protein>
    <submittedName>
        <fullName evidence="6">UBC-like protein</fullName>
    </submittedName>
</protein>
<feature type="active site" description="Glycyl thioester intermediate" evidence="3">
    <location>
        <position position="93"/>
    </location>
</feature>
<dbReference type="STRING" id="1043004.A0A074WWK3"/>
<reference evidence="6 7" key="1">
    <citation type="journal article" date="2014" name="BMC Genomics">
        <title>Genome sequencing of four Aureobasidium pullulans varieties: biotechnological potential, stress tolerance, and description of new species.</title>
        <authorList>
            <person name="Gostin Ar C."/>
            <person name="Ohm R.A."/>
            <person name="Kogej T."/>
            <person name="Sonjak S."/>
            <person name="Turk M."/>
            <person name="Zajc J."/>
            <person name="Zalar P."/>
            <person name="Grube M."/>
            <person name="Sun H."/>
            <person name="Han J."/>
            <person name="Sharma A."/>
            <person name="Chiniquy J."/>
            <person name="Ngan C.Y."/>
            <person name="Lipzen A."/>
            <person name="Barry K."/>
            <person name="Grigoriev I.V."/>
            <person name="Gunde-Cimerman N."/>
        </authorList>
    </citation>
    <scope>NUCLEOTIDE SEQUENCE [LARGE SCALE GENOMIC DNA]</scope>
    <source>
        <strain evidence="6 7">CBS 147.97</strain>
    </source>
</reference>
<dbReference type="PROSITE" id="PS50127">
    <property type="entry name" value="UBC_2"/>
    <property type="match status" value="1"/>
</dbReference>
<feature type="domain" description="UBC core" evidence="5">
    <location>
        <begin position="4"/>
        <end position="156"/>
    </location>
</feature>
<dbReference type="GO" id="GO:0016740">
    <property type="term" value="F:transferase activity"/>
    <property type="evidence" value="ECO:0007669"/>
    <property type="project" value="UniProtKB-KW"/>
</dbReference>
<feature type="non-terminal residue" evidence="6">
    <location>
        <position position="165"/>
    </location>
</feature>
<evidence type="ECO:0000256" key="4">
    <source>
        <dbReference type="RuleBase" id="RU362109"/>
    </source>
</evidence>
<dbReference type="Pfam" id="PF00179">
    <property type="entry name" value="UQ_con"/>
    <property type="match status" value="1"/>
</dbReference>
<keyword evidence="4" id="KW-0547">Nucleotide-binding</keyword>
<dbReference type="SUPFAM" id="SSF54495">
    <property type="entry name" value="UBC-like"/>
    <property type="match status" value="1"/>
</dbReference>
<evidence type="ECO:0000313" key="6">
    <source>
        <dbReference type="EMBL" id="KEQ74102.1"/>
    </source>
</evidence>
<sequence length="165" mass="18375">QNSRNLRRLAGDHAALHNNPLPPNYLFDPSTTSDSDLTSLDILLAGPRATPYELGVFKLHLTIPTTYPQEPPKAYFRTKIFHPNVDDGTGAVCVETLKRDWDAKLTLRDVLVTICCLLVQPNASSALNAEAGMFLEQGDWSQFERRARMMTKLQAGVPKQLKEAV</sequence>
<accession>A0A074WWK3</accession>
<proteinExistence type="inferred from homology"/>
<dbReference type="PROSITE" id="PS00183">
    <property type="entry name" value="UBC_1"/>
    <property type="match status" value="1"/>
</dbReference>
<dbReference type="GeneID" id="25407770"/>
<dbReference type="Gene3D" id="3.10.110.10">
    <property type="entry name" value="Ubiquitin Conjugating Enzyme"/>
    <property type="match status" value="1"/>
</dbReference>
<dbReference type="PANTHER" id="PTHR24068">
    <property type="entry name" value="UBIQUITIN-CONJUGATING ENZYME E2"/>
    <property type="match status" value="1"/>
</dbReference>
<feature type="non-terminal residue" evidence="6">
    <location>
        <position position="1"/>
    </location>
</feature>
<organism evidence="6 7">
    <name type="scientific">Aureobasidium namibiae CBS 147.97</name>
    <dbReference type="NCBI Taxonomy" id="1043004"/>
    <lineage>
        <taxon>Eukaryota</taxon>
        <taxon>Fungi</taxon>
        <taxon>Dikarya</taxon>
        <taxon>Ascomycota</taxon>
        <taxon>Pezizomycotina</taxon>
        <taxon>Dothideomycetes</taxon>
        <taxon>Dothideomycetidae</taxon>
        <taxon>Dothideales</taxon>
        <taxon>Saccotheciaceae</taxon>
        <taxon>Aureobasidium</taxon>
    </lineage>
</organism>
<evidence type="ECO:0000256" key="1">
    <source>
        <dbReference type="ARBA" id="ARBA00022679"/>
    </source>
</evidence>
<keyword evidence="1" id="KW-0808">Transferase</keyword>
<evidence type="ECO:0000313" key="7">
    <source>
        <dbReference type="Proteomes" id="UP000027730"/>
    </source>
</evidence>
<dbReference type="GO" id="GO:0005524">
    <property type="term" value="F:ATP binding"/>
    <property type="evidence" value="ECO:0007669"/>
    <property type="project" value="UniProtKB-UniRule"/>
</dbReference>
<evidence type="ECO:0000259" key="5">
    <source>
        <dbReference type="PROSITE" id="PS50127"/>
    </source>
</evidence>
<dbReference type="InterPro" id="IPR016135">
    <property type="entry name" value="UBQ-conjugating_enzyme/RWD"/>
</dbReference>
<dbReference type="InterPro" id="IPR000608">
    <property type="entry name" value="UBC"/>
</dbReference>
<keyword evidence="2 4" id="KW-0833">Ubl conjugation pathway</keyword>
<keyword evidence="7" id="KW-1185">Reference proteome</keyword>
<dbReference type="SMART" id="SM00212">
    <property type="entry name" value="UBCc"/>
    <property type="match status" value="1"/>
</dbReference>
<dbReference type="InterPro" id="IPR023313">
    <property type="entry name" value="UBQ-conjugating_AS"/>
</dbReference>
<dbReference type="RefSeq" id="XP_013427830.1">
    <property type="nucleotide sequence ID" value="XM_013572376.1"/>
</dbReference>
<keyword evidence="4" id="KW-0067">ATP-binding</keyword>